<evidence type="ECO:0000256" key="5">
    <source>
        <dbReference type="ARBA" id="ARBA00022481"/>
    </source>
</evidence>
<keyword evidence="9 12" id="KW-0472">Membrane</keyword>
<name>G4CES0_9NEIS</name>
<dbReference type="RefSeq" id="WP_009117803.1">
    <property type="nucleotide sequence ID" value="NZ_JH164926.1"/>
</dbReference>
<dbReference type="InterPro" id="IPR022346">
    <property type="entry name" value="T2SS_GspH"/>
</dbReference>
<evidence type="ECO:0000256" key="6">
    <source>
        <dbReference type="ARBA" id="ARBA00022519"/>
    </source>
</evidence>
<dbReference type="HOGENOM" id="CLU_101761_0_0_4"/>
<evidence type="ECO:0000256" key="8">
    <source>
        <dbReference type="ARBA" id="ARBA00022989"/>
    </source>
</evidence>
<evidence type="ECO:0000256" key="3">
    <source>
        <dbReference type="ARBA" id="ARBA00021549"/>
    </source>
</evidence>
<dbReference type="GO" id="GO:0015627">
    <property type="term" value="C:type II protein secretion system complex"/>
    <property type="evidence" value="ECO:0007669"/>
    <property type="project" value="InterPro"/>
</dbReference>
<comment type="caution">
    <text evidence="14">The sequence shown here is derived from an EMBL/GenBank/DDBJ whole genome shotgun (WGS) entry which is preliminary data.</text>
</comment>
<keyword evidence="8 12" id="KW-1133">Transmembrane helix</keyword>
<evidence type="ECO:0000256" key="12">
    <source>
        <dbReference type="SAM" id="Phobius"/>
    </source>
</evidence>
<keyword evidence="6" id="KW-0997">Cell inner membrane</keyword>
<dbReference type="OrthoDB" id="8594937at2"/>
<keyword evidence="15" id="KW-1185">Reference proteome</keyword>
<dbReference type="GO" id="GO:0005886">
    <property type="term" value="C:plasma membrane"/>
    <property type="evidence" value="ECO:0007669"/>
    <property type="project" value="UniProtKB-SubCell"/>
</dbReference>
<reference evidence="14 15" key="1">
    <citation type="submission" date="2011-05" db="EMBL/GenBank/DDBJ databases">
        <authorList>
            <person name="Muzny D."/>
            <person name="Qin X."/>
            <person name="Deng J."/>
            <person name="Jiang H."/>
            <person name="Liu Y."/>
            <person name="Qu J."/>
            <person name="Song X.-Z."/>
            <person name="Zhang L."/>
            <person name="Thornton R."/>
            <person name="Coyle M."/>
            <person name="Francisco L."/>
            <person name="Jackson L."/>
            <person name="Javaid M."/>
            <person name="Korchina V."/>
            <person name="Kovar C."/>
            <person name="Mata R."/>
            <person name="Mathew T."/>
            <person name="Ngo R."/>
            <person name="Nguyen L."/>
            <person name="Nguyen N."/>
            <person name="Okwuonu G."/>
            <person name="Ongeri F."/>
            <person name="Pham C."/>
            <person name="Simmons D."/>
            <person name="Wilczek-Boney K."/>
            <person name="Hale W."/>
            <person name="Jakkamsetti A."/>
            <person name="Pham P."/>
            <person name="Ruth R."/>
            <person name="San Lucas F."/>
            <person name="Warren J."/>
            <person name="Zhang J."/>
            <person name="Zhao Z."/>
            <person name="Zhou C."/>
            <person name="Zhu D."/>
            <person name="Lee S."/>
            <person name="Bess C."/>
            <person name="Blankenburg K."/>
            <person name="Forbes L."/>
            <person name="Fu Q."/>
            <person name="Gubbala S."/>
            <person name="Hirani K."/>
            <person name="Jayaseelan J.C."/>
            <person name="Lara F."/>
            <person name="Munidasa M."/>
            <person name="Palculict T."/>
            <person name="Patil S."/>
            <person name="Pu L.-L."/>
            <person name="Saada N."/>
            <person name="Tang L."/>
            <person name="Weissenberger G."/>
            <person name="Zhu Y."/>
            <person name="Hemphill L."/>
            <person name="Shang Y."/>
            <person name="Youmans B."/>
            <person name="Ayvaz T."/>
            <person name="Ross M."/>
            <person name="Santibanez J."/>
            <person name="Aqrawi P."/>
            <person name="Gross S."/>
            <person name="Joshi V."/>
            <person name="Fowler G."/>
            <person name="Nazareth L."/>
            <person name="Reid J."/>
            <person name="Worley K."/>
            <person name="Petrosino J."/>
            <person name="Highlander S."/>
            <person name="Gibbs R."/>
        </authorList>
    </citation>
    <scope>NUCLEOTIDE SEQUENCE [LARGE SCALE GENOMIC DNA]</scope>
    <source>
        <strain evidence="14 15">871</strain>
    </source>
</reference>
<feature type="domain" description="General secretion pathway GspH" evidence="13">
    <location>
        <begin position="48"/>
        <end position="171"/>
    </location>
</feature>
<keyword evidence="4" id="KW-1003">Cell membrane</keyword>
<evidence type="ECO:0000313" key="14">
    <source>
        <dbReference type="EMBL" id="EGY53655.1"/>
    </source>
</evidence>
<evidence type="ECO:0000256" key="11">
    <source>
        <dbReference type="ARBA" id="ARBA00030775"/>
    </source>
</evidence>
<dbReference type="InterPro" id="IPR012902">
    <property type="entry name" value="N_methyl_site"/>
</dbReference>
<evidence type="ECO:0000256" key="7">
    <source>
        <dbReference type="ARBA" id="ARBA00022692"/>
    </source>
</evidence>
<dbReference type="Pfam" id="PF07963">
    <property type="entry name" value="N_methyl"/>
    <property type="match status" value="1"/>
</dbReference>
<keyword evidence="7 12" id="KW-0812">Transmembrane</keyword>
<protein>
    <recommendedName>
        <fullName evidence="3">Type II secretion system protein H</fullName>
    </recommendedName>
    <alternativeName>
        <fullName evidence="11">General secretion pathway protein H</fullName>
    </alternativeName>
</protein>
<organism evidence="14 15">
    <name type="scientific">Neisseria shayeganii 871</name>
    <dbReference type="NCBI Taxonomy" id="1032488"/>
    <lineage>
        <taxon>Bacteria</taxon>
        <taxon>Pseudomonadati</taxon>
        <taxon>Pseudomonadota</taxon>
        <taxon>Betaproteobacteria</taxon>
        <taxon>Neisseriales</taxon>
        <taxon>Neisseriaceae</taxon>
        <taxon>Neisseria</taxon>
    </lineage>
</organism>
<evidence type="ECO:0000313" key="15">
    <source>
        <dbReference type="Proteomes" id="UP000003019"/>
    </source>
</evidence>
<dbReference type="NCBIfam" id="TIGR02532">
    <property type="entry name" value="IV_pilin_GFxxxE"/>
    <property type="match status" value="1"/>
</dbReference>
<dbReference type="Pfam" id="PF12019">
    <property type="entry name" value="GspH"/>
    <property type="match status" value="1"/>
</dbReference>
<dbReference type="STRING" id="1032488.HMPREF9371_0109"/>
<evidence type="ECO:0000256" key="1">
    <source>
        <dbReference type="ARBA" id="ARBA00004377"/>
    </source>
</evidence>
<evidence type="ECO:0000256" key="9">
    <source>
        <dbReference type="ARBA" id="ARBA00023136"/>
    </source>
</evidence>
<keyword evidence="5" id="KW-0488">Methylation</keyword>
<evidence type="ECO:0000256" key="10">
    <source>
        <dbReference type="ARBA" id="ARBA00025772"/>
    </source>
</evidence>
<dbReference type="EMBL" id="AGAY01000004">
    <property type="protein sequence ID" value="EGY53655.1"/>
    <property type="molecule type" value="Genomic_DNA"/>
</dbReference>
<evidence type="ECO:0000256" key="2">
    <source>
        <dbReference type="ARBA" id="ARBA00011156"/>
    </source>
</evidence>
<dbReference type="GO" id="GO:0015628">
    <property type="term" value="P:protein secretion by the type II secretion system"/>
    <property type="evidence" value="ECO:0007669"/>
    <property type="project" value="InterPro"/>
</dbReference>
<evidence type="ECO:0000256" key="4">
    <source>
        <dbReference type="ARBA" id="ARBA00022475"/>
    </source>
</evidence>
<dbReference type="Gene3D" id="3.30.700.10">
    <property type="entry name" value="Glycoprotein, Type 4 Pilin"/>
    <property type="match status" value="1"/>
</dbReference>
<accession>G4CES0</accession>
<dbReference type="SUPFAM" id="SSF54523">
    <property type="entry name" value="Pili subunits"/>
    <property type="match status" value="1"/>
</dbReference>
<comment type="subunit">
    <text evidence="2">The pili are polar flexible filaments of about 5.4 nanometers diameter and 2.5 micrometers average length; they consist of only a single polypeptide chain arranged in a helical configuration of five subunits per turn in the assembled pilus.</text>
</comment>
<feature type="transmembrane region" description="Helical" evidence="12">
    <location>
        <begin position="12"/>
        <end position="31"/>
    </location>
</feature>
<dbReference type="AlphaFoldDB" id="G4CES0"/>
<dbReference type="PROSITE" id="PS00409">
    <property type="entry name" value="PROKAR_NTER_METHYL"/>
    <property type="match status" value="1"/>
</dbReference>
<evidence type="ECO:0000259" key="13">
    <source>
        <dbReference type="Pfam" id="PF12019"/>
    </source>
</evidence>
<gene>
    <name evidence="14" type="primary">fimT</name>
    <name evidence="14" type="ORF">HMPREF9371_0109</name>
</gene>
<comment type="subcellular location">
    <subcellularLocation>
        <location evidence="1">Cell inner membrane</location>
        <topology evidence="1">Single-pass membrane protein</topology>
    </subcellularLocation>
</comment>
<sequence length="225" mass="24179">MNKELKKQSGFTLIELMIVVTLIGIMAAIAFPSMQSFIAGQRLANRIDRVTTLFQFARAEAVRLNKPVVVCGGVTLKSDGKPNNGCDQSGGQSILAFVDSNNTSNYESSITTANQDIDLRSVLIDGDTSIEIRGLGLNLQNPEVVDRFIFLPNGSFGVRQASPGAQYLFSQGYVRIVASDTKQARMTLLAPGGRVVPCKGNFDPSGLDQLSAEAYGETCSFSKNS</sequence>
<dbReference type="Proteomes" id="UP000003019">
    <property type="component" value="Unassembled WGS sequence"/>
</dbReference>
<dbReference type="InterPro" id="IPR045584">
    <property type="entry name" value="Pilin-like"/>
</dbReference>
<proteinExistence type="inferred from homology"/>
<comment type="similarity">
    <text evidence="10">Belongs to the GSP H family.</text>
</comment>